<protein>
    <submittedName>
        <fullName evidence="2">Putative secreted protein</fullName>
    </submittedName>
</protein>
<proteinExistence type="predicted"/>
<accession>A0A2M4DGL9</accession>
<sequence length="73" mass="8411">MCVRWLLVHALCTLAYTVARTAMMFLAVHSLRLRRINGRVTATHRYGMTTGTGRPLADAIRAEPIDRYDRFKF</sequence>
<name>A0A2M4DGL9_ANODA</name>
<keyword evidence="1" id="KW-0472">Membrane</keyword>
<keyword evidence="1" id="KW-0812">Transmembrane</keyword>
<evidence type="ECO:0000256" key="1">
    <source>
        <dbReference type="SAM" id="Phobius"/>
    </source>
</evidence>
<organism evidence="2">
    <name type="scientific">Anopheles darlingi</name>
    <name type="common">Mosquito</name>
    <dbReference type="NCBI Taxonomy" id="43151"/>
    <lineage>
        <taxon>Eukaryota</taxon>
        <taxon>Metazoa</taxon>
        <taxon>Ecdysozoa</taxon>
        <taxon>Arthropoda</taxon>
        <taxon>Hexapoda</taxon>
        <taxon>Insecta</taxon>
        <taxon>Pterygota</taxon>
        <taxon>Neoptera</taxon>
        <taxon>Endopterygota</taxon>
        <taxon>Diptera</taxon>
        <taxon>Nematocera</taxon>
        <taxon>Culicoidea</taxon>
        <taxon>Culicidae</taxon>
        <taxon>Anophelinae</taxon>
        <taxon>Anopheles</taxon>
    </lineage>
</organism>
<feature type="transmembrane region" description="Helical" evidence="1">
    <location>
        <begin position="6"/>
        <end position="28"/>
    </location>
</feature>
<dbReference type="AlphaFoldDB" id="A0A2M4DGL9"/>
<keyword evidence="1" id="KW-1133">Transmembrane helix</keyword>
<evidence type="ECO:0000313" key="2">
    <source>
        <dbReference type="EMBL" id="MBW76734.1"/>
    </source>
</evidence>
<dbReference type="EMBL" id="GGFL01012556">
    <property type="protein sequence ID" value="MBW76734.1"/>
    <property type="molecule type" value="Transcribed_RNA"/>
</dbReference>
<reference evidence="2" key="1">
    <citation type="submission" date="2018-01" db="EMBL/GenBank/DDBJ databases">
        <title>An insight into the sialome of Amazonian anophelines.</title>
        <authorList>
            <person name="Ribeiro J.M."/>
            <person name="Scarpassa V."/>
            <person name="Calvo E."/>
        </authorList>
    </citation>
    <scope>NUCLEOTIDE SEQUENCE</scope>
</reference>